<evidence type="ECO:0000313" key="2">
    <source>
        <dbReference type="EMBL" id="GAB91101.1"/>
    </source>
</evidence>
<dbReference type="GO" id="GO:0004806">
    <property type="term" value="F:triacylglycerol lipase activity"/>
    <property type="evidence" value="ECO:0007669"/>
    <property type="project" value="InterPro"/>
</dbReference>
<organism evidence="2 3">
    <name type="scientific">Gordonia rhizosphera NBRC 16068</name>
    <dbReference type="NCBI Taxonomy" id="1108045"/>
    <lineage>
        <taxon>Bacteria</taxon>
        <taxon>Bacillati</taxon>
        <taxon>Actinomycetota</taxon>
        <taxon>Actinomycetes</taxon>
        <taxon>Mycobacteriales</taxon>
        <taxon>Gordoniaceae</taxon>
        <taxon>Gordonia</taxon>
    </lineage>
</organism>
<accession>K6WBG1</accession>
<keyword evidence="3" id="KW-1185">Reference proteome</keyword>
<dbReference type="PANTHER" id="PTHR34853:SF1">
    <property type="entry name" value="LIPASE 5"/>
    <property type="match status" value="1"/>
</dbReference>
<dbReference type="InterPro" id="IPR029058">
    <property type="entry name" value="AB_hydrolase_fold"/>
</dbReference>
<evidence type="ECO:0008006" key="4">
    <source>
        <dbReference type="Google" id="ProtNLM"/>
    </source>
</evidence>
<dbReference type="STRING" id="1108045.GORHZ_123_00460"/>
<evidence type="ECO:0000313" key="3">
    <source>
        <dbReference type="Proteomes" id="UP000008363"/>
    </source>
</evidence>
<dbReference type="Proteomes" id="UP000008363">
    <property type="component" value="Unassembled WGS sequence"/>
</dbReference>
<dbReference type="InterPro" id="IPR005152">
    <property type="entry name" value="Lipase_secreted"/>
</dbReference>
<comment type="caution">
    <text evidence="2">The sequence shown here is derived from an EMBL/GenBank/DDBJ whole genome shotgun (WGS) entry which is preliminary data.</text>
</comment>
<protein>
    <recommendedName>
        <fullName evidence="4">Lipase</fullName>
    </recommendedName>
</protein>
<dbReference type="PANTHER" id="PTHR34853">
    <property type="match status" value="1"/>
</dbReference>
<dbReference type="Gene3D" id="3.40.50.1820">
    <property type="entry name" value="alpha/beta hydrolase"/>
    <property type="match status" value="1"/>
</dbReference>
<keyword evidence="1" id="KW-0732">Signal</keyword>
<gene>
    <name evidence="2" type="ORF">GORHZ_123_00460</name>
</gene>
<feature type="non-terminal residue" evidence="2">
    <location>
        <position position="244"/>
    </location>
</feature>
<dbReference type="AlphaFoldDB" id="K6WBG1"/>
<name>K6WBG1_9ACTN</name>
<dbReference type="SUPFAM" id="SSF53474">
    <property type="entry name" value="alpha/beta-Hydrolases"/>
    <property type="match status" value="1"/>
</dbReference>
<dbReference type="GO" id="GO:0016042">
    <property type="term" value="P:lipid catabolic process"/>
    <property type="evidence" value="ECO:0007669"/>
    <property type="project" value="InterPro"/>
</dbReference>
<sequence length="244" mass="25481">MSPRMSRRHRPSRRLSGTLTVAAVSLLVGVAAGTAHAAPAASAGSPPGTVFANRDLPRDRLARGAESGGSFTYWTIGTDRKPRLADGTVQVPSGTAPRSGWPIVVWAPSSRGIAERCAPSVRPVAADVDENRRWLSRGYAVVTPDYIGRGTPGAPAYFDTKTTTHNIIDAVRASRDVIPALSRRWVVVGEGQGAATAIELAQQATRLQGPTLDYRGSAASSVPVEFDTLVGNLGPSSGSMPSGV</sequence>
<dbReference type="eggNOG" id="COG1073">
    <property type="taxonomic scope" value="Bacteria"/>
</dbReference>
<proteinExistence type="predicted"/>
<dbReference type="EMBL" id="BAHC01000123">
    <property type="protein sequence ID" value="GAB91101.1"/>
    <property type="molecule type" value="Genomic_DNA"/>
</dbReference>
<evidence type="ECO:0000256" key="1">
    <source>
        <dbReference type="SAM" id="SignalP"/>
    </source>
</evidence>
<feature type="signal peptide" evidence="1">
    <location>
        <begin position="1"/>
        <end position="37"/>
    </location>
</feature>
<feature type="chain" id="PRO_5003895902" description="Lipase" evidence="1">
    <location>
        <begin position="38"/>
        <end position="244"/>
    </location>
</feature>
<reference evidence="2 3" key="1">
    <citation type="submission" date="2012-08" db="EMBL/GenBank/DDBJ databases">
        <title>Whole genome shotgun sequence of Gordonia rhizosphera NBRC 16068.</title>
        <authorList>
            <person name="Takarada H."/>
            <person name="Isaki S."/>
            <person name="Hosoyama A."/>
            <person name="Tsuchikane K."/>
            <person name="Katsumata H."/>
            <person name="Baba S."/>
            <person name="Ohji S."/>
            <person name="Yamazaki S."/>
            <person name="Fujita N."/>
        </authorList>
    </citation>
    <scope>NUCLEOTIDE SEQUENCE [LARGE SCALE GENOMIC DNA]</scope>
    <source>
        <strain evidence="2 3">NBRC 16068</strain>
    </source>
</reference>